<dbReference type="InterPro" id="IPR001851">
    <property type="entry name" value="ABC_transp_permease"/>
</dbReference>
<evidence type="ECO:0000313" key="8">
    <source>
        <dbReference type="Proteomes" id="UP001652461"/>
    </source>
</evidence>
<dbReference type="CDD" id="cd06579">
    <property type="entry name" value="TM_PBP1_transp_AraH_like"/>
    <property type="match status" value="1"/>
</dbReference>
<evidence type="ECO:0000256" key="2">
    <source>
        <dbReference type="ARBA" id="ARBA00022475"/>
    </source>
</evidence>
<comment type="caution">
    <text evidence="7">The sequence shown here is derived from an EMBL/GenBank/DDBJ whole genome shotgun (WGS) entry which is preliminary data.</text>
</comment>
<evidence type="ECO:0000256" key="3">
    <source>
        <dbReference type="ARBA" id="ARBA00022692"/>
    </source>
</evidence>
<protein>
    <submittedName>
        <fullName evidence="7">ABC transporter permease</fullName>
    </submittedName>
</protein>
<feature type="transmembrane region" description="Helical" evidence="6">
    <location>
        <begin position="258"/>
        <end position="288"/>
    </location>
</feature>
<feature type="transmembrane region" description="Helical" evidence="6">
    <location>
        <begin position="56"/>
        <end position="75"/>
    </location>
</feature>
<dbReference type="PANTHER" id="PTHR32196">
    <property type="entry name" value="ABC TRANSPORTER PERMEASE PROTEIN YPHD-RELATED-RELATED"/>
    <property type="match status" value="1"/>
</dbReference>
<accession>A0ABT2RY10</accession>
<keyword evidence="8" id="KW-1185">Reference proteome</keyword>
<evidence type="ECO:0000256" key="6">
    <source>
        <dbReference type="SAM" id="Phobius"/>
    </source>
</evidence>
<proteinExistence type="predicted"/>
<evidence type="ECO:0000313" key="7">
    <source>
        <dbReference type="EMBL" id="MCU6697163.1"/>
    </source>
</evidence>
<dbReference type="EMBL" id="JAOQKC010000011">
    <property type="protein sequence ID" value="MCU6697163.1"/>
    <property type="molecule type" value="Genomic_DNA"/>
</dbReference>
<organism evidence="7 8">
    <name type="scientific">Laedolimicola ammoniilytica</name>
    <dbReference type="NCBI Taxonomy" id="2981771"/>
    <lineage>
        <taxon>Bacteria</taxon>
        <taxon>Bacillati</taxon>
        <taxon>Bacillota</taxon>
        <taxon>Clostridia</taxon>
        <taxon>Lachnospirales</taxon>
        <taxon>Lachnospiraceae</taxon>
        <taxon>Laedolimicola</taxon>
    </lineage>
</organism>
<dbReference type="Pfam" id="PF02653">
    <property type="entry name" value="BPD_transp_2"/>
    <property type="match status" value="1"/>
</dbReference>
<comment type="subcellular location">
    <subcellularLocation>
        <location evidence="1">Cell membrane</location>
        <topology evidence="1">Multi-pass membrane protein</topology>
    </subcellularLocation>
</comment>
<evidence type="ECO:0000256" key="1">
    <source>
        <dbReference type="ARBA" id="ARBA00004651"/>
    </source>
</evidence>
<dbReference type="Proteomes" id="UP001652461">
    <property type="component" value="Unassembled WGS sequence"/>
</dbReference>
<evidence type="ECO:0000256" key="5">
    <source>
        <dbReference type="ARBA" id="ARBA00023136"/>
    </source>
</evidence>
<sequence>MKEKKSGILGSSSSLAVIKNNLGLLIAFLVLCVGATAVLGDTFFAWKNFSNVIKQLSTNMFLACGMTLVIMLGGIDLSVGSVIAMVGCFAAGFISYLGLPSGAAILLAILLGACLGLFNGAVAAFTTIPPFIITLATMNIGRGIARVYSATKTITVSDSFFKSIAATYVGPIPIQVIYIVIVVALTAVILNRTQLGRHILATGGNMQAAAYSGVNTKVVTLFVFVYSSILASLAGIISSSRLFSGTHTAGESAEMDAIAAVVLGGTSMAGGSGSISGTVFGVFIIAILNNIMNLYGIDASWQYIVKGIVIMIAVFIDYFKSRNEK</sequence>
<feature type="transmembrane region" description="Helical" evidence="6">
    <location>
        <begin position="168"/>
        <end position="190"/>
    </location>
</feature>
<keyword evidence="5 6" id="KW-0472">Membrane</keyword>
<feature type="transmembrane region" description="Helical" evidence="6">
    <location>
        <begin position="105"/>
        <end position="136"/>
    </location>
</feature>
<keyword evidence="4 6" id="KW-1133">Transmembrane helix</keyword>
<name>A0ABT2RY10_9FIRM</name>
<keyword evidence="3 6" id="KW-0812">Transmembrane</keyword>
<feature type="transmembrane region" description="Helical" evidence="6">
    <location>
        <begin position="218"/>
        <end position="237"/>
    </location>
</feature>
<evidence type="ECO:0000256" key="4">
    <source>
        <dbReference type="ARBA" id="ARBA00022989"/>
    </source>
</evidence>
<dbReference type="PANTHER" id="PTHR32196:SF72">
    <property type="entry name" value="RIBOSE IMPORT PERMEASE PROTEIN RBSC"/>
    <property type="match status" value="1"/>
</dbReference>
<reference evidence="7 8" key="1">
    <citation type="journal article" date="2021" name="ISME Commun">
        <title>Automated analysis of genomic sequences facilitates high-throughput and comprehensive description of bacteria.</title>
        <authorList>
            <person name="Hitch T.C.A."/>
        </authorList>
    </citation>
    <scope>NUCLEOTIDE SEQUENCE [LARGE SCALE GENOMIC DNA]</scope>
    <source>
        <strain evidence="7 8">Sanger_04</strain>
    </source>
</reference>
<keyword evidence="2" id="KW-1003">Cell membrane</keyword>
<feature type="transmembrane region" description="Helical" evidence="6">
    <location>
        <begin position="300"/>
        <end position="319"/>
    </location>
</feature>
<dbReference type="RefSeq" id="WP_158363619.1">
    <property type="nucleotide sequence ID" value="NZ_JAOQKC010000011.1"/>
</dbReference>
<gene>
    <name evidence="7" type="ORF">OCV63_09655</name>
</gene>